<sequence length="65" mass="7400">MVTPKIDHRAMKRYPKPDELITAMAVSPVKINRKTTIVTDDGEEIEVTIPERCIISHSDIRRILG</sequence>
<dbReference type="EMBL" id="JAIWYP010000003">
    <property type="protein sequence ID" value="KAH3855048.1"/>
    <property type="molecule type" value="Genomic_DNA"/>
</dbReference>
<evidence type="ECO:0000313" key="1">
    <source>
        <dbReference type="EMBL" id="KAH3855048.1"/>
    </source>
</evidence>
<proteinExistence type="predicted"/>
<reference evidence="1" key="1">
    <citation type="journal article" date="2019" name="bioRxiv">
        <title>The Genome of the Zebra Mussel, Dreissena polymorpha: A Resource for Invasive Species Research.</title>
        <authorList>
            <person name="McCartney M.A."/>
            <person name="Auch B."/>
            <person name="Kono T."/>
            <person name="Mallez S."/>
            <person name="Zhang Y."/>
            <person name="Obille A."/>
            <person name="Becker A."/>
            <person name="Abrahante J.E."/>
            <person name="Garbe J."/>
            <person name="Badalamenti J.P."/>
            <person name="Herman A."/>
            <person name="Mangelson H."/>
            <person name="Liachko I."/>
            <person name="Sullivan S."/>
            <person name="Sone E.D."/>
            <person name="Koren S."/>
            <person name="Silverstein K.A.T."/>
            <person name="Beckman K.B."/>
            <person name="Gohl D.M."/>
        </authorList>
    </citation>
    <scope>NUCLEOTIDE SEQUENCE</scope>
    <source>
        <strain evidence="1">Duluth1</strain>
        <tissue evidence="1">Whole animal</tissue>
    </source>
</reference>
<dbReference type="Proteomes" id="UP000828390">
    <property type="component" value="Unassembled WGS sequence"/>
</dbReference>
<keyword evidence="2" id="KW-1185">Reference proteome</keyword>
<evidence type="ECO:0000313" key="2">
    <source>
        <dbReference type="Proteomes" id="UP000828390"/>
    </source>
</evidence>
<name>A0A9D4LC38_DREPO</name>
<organism evidence="1 2">
    <name type="scientific">Dreissena polymorpha</name>
    <name type="common">Zebra mussel</name>
    <name type="synonym">Mytilus polymorpha</name>
    <dbReference type="NCBI Taxonomy" id="45954"/>
    <lineage>
        <taxon>Eukaryota</taxon>
        <taxon>Metazoa</taxon>
        <taxon>Spiralia</taxon>
        <taxon>Lophotrochozoa</taxon>
        <taxon>Mollusca</taxon>
        <taxon>Bivalvia</taxon>
        <taxon>Autobranchia</taxon>
        <taxon>Heteroconchia</taxon>
        <taxon>Euheterodonta</taxon>
        <taxon>Imparidentia</taxon>
        <taxon>Neoheterodontei</taxon>
        <taxon>Myida</taxon>
        <taxon>Dreissenoidea</taxon>
        <taxon>Dreissenidae</taxon>
        <taxon>Dreissena</taxon>
    </lineage>
</organism>
<dbReference type="AlphaFoldDB" id="A0A9D4LC38"/>
<accession>A0A9D4LC38</accession>
<protein>
    <submittedName>
        <fullName evidence="1">Uncharacterized protein</fullName>
    </submittedName>
</protein>
<reference evidence="1" key="2">
    <citation type="submission" date="2020-11" db="EMBL/GenBank/DDBJ databases">
        <authorList>
            <person name="McCartney M.A."/>
            <person name="Auch B."/>
            <person name="Kono T."/>
            <person name="Mallez S."/>
            <person name="Becker A."/>
            <person name="Gohl D.M."/>
            <person name="Silverstein K.A.T."/>
            <person name="Koren S."/>
            <person name="Bechman K.B."/>
            <person name="Herman A."/>
            <person name="Abrahante J.E."/>
            <person name="Garbe J."/>
        </authorList>
    </citation>
    <scope>NUCLEOTIDE SEQUENCE</scope>
    <source>
        <strain evidence="1">Duluth1</strain>
        <tissue evidence="1">Whole animal</tissue>
    </source>
</reference>
<gene>
    <name evidence="1" type="ORF">DPMN_097608</name>
</gene>
<comment type="caution">
    <text evidence="1">The sequence shown here is derived from an EMBL/GenBank/DDBJ whole genome shotgun (WGS) entry which is preliminary data.</text>
</comment>